<evidence type="ECO:0000256" key="9">
    <source>
        <dbReference type="SAM" id="MobiDB-lite"/>
    </source>
</evidence>
<reference evidence="11 12" key="1">
    <citation type="journal article" date="2014" name="Int. J. Syst. Evol. Microbiol.">
        <title>Complete genome sequence of Corynebacterium casei LMG S-19264T (=DSM 44701T), isolated from a smear-ripened cheese.</title>
        <authorList>
            <consortium name="US DOE Joint Genome Institute (JGI-PGF)"/>
            <person name="Walter F."/>
            <person name="Albersmeier A."/>
            <person name="Kalinowski J."/>
            <person name="Ruckert C."/>
        </authorList>
    </citation>
    <scope>NUCLEOTIDE SEQUENCE [LARGE SCALE GENOMIC DNA]</scope>
    <source>
        <strain evidence="11 12">KCTC 12866</strain>
    </source>
</reference>
<comment type="caution">
    <text evidence="11">The sequence shown here is derived from an EMBL/GenBank/DDBJ whole genome shotgun (WGS) entry which is preliminary data.</text>
</comment>
<dbReference type="PANTHER" id="PTHR47466">
    <property type="match status" value="1"/>
</dbReference>
<dbReference type="Proteomes" id="UP000598271">
    <property type="component" value="Unassembled WGS sequence"/>
</dbReference>
<proteinExistence type="inferred from homology"/>
<evidence type="ECO:0000256" key="4">
    <source>
        <dbReference type="ARBA" id="ARBA00022729"/>
    </source>
</evidence>
<keyword evidence="8" id="KW-1015">Disulfide bond</keyword>
<evidence type="ECO:0000259" key="10">
    <source>
        <dbReference type="Pfam" id="PF05572"/>
    </source>
</evidence>
<evidence type="ECO:0000256" key="7">
    <source>
        <dbReference type="ARBA" id="ARBA00023049"/>
    </source>
</evidence>
<dbReference type="Pfam" id="PF05572">
    <property type="entry name" value="Peptidase_M43"/>
    <property type="match status" value="1"/>
</dbReference>
<dbReference type="Gene3D" id="3.40.390.10">
    <property type="entry name" value="Collagenase (Catalytic Domain)"/>
    <property type="match status" value="1"/>
</dbReference>
<sequence length="375" mass="40160">MFNCIITNLDNLMKPVYKALFVAASMTFVVACSESHLNDEAMQPQRNSSARIGQPGAEDRCATMRVLSDKLAENPGLARSMEAIEAHTQRFLSMQKGNSGNEKPGNGNGKPGNGGGGGTGGGGTTDPATTITIPVYVHVIYSTSQQNISNAQIQSQIDVLNKDFRAQNSDKNSTPSEFASLIADFNIQYSWNTNNLIRKASSKSSWGTNDAVKNSKRGGSNPVPGYLNIWVCNIGGGILGYAQFPGGSASTDGVVIGPEYFGSSALGSNFYLSAPYDLGRTATHEIGHWLNLRHIWGDGGCGVDDYVSDTPMSDGPNYGCPAYPTVRCNSSNMTMNYMDYTYDGCMYMFSTGQKERSRAIFAPGGPRADFVSVTP</sequence>
<evidence type="ECO:0000256" key="5">
    <source>
        <dbReference type="ARBA" id="ARBA00022801"/>
    </source>
</evidence>
<keyword evidence="4" id="KW-0732">Signal</keyword>
<dbReference type="InterPro" id="IPR024079">
    <property type="entry name" value="MetalloPept_cat_dom_sf"/>
</dbReference>
<evidence type="ECO:0000256" key="8">
    <source>
        <dbReference type="ARBA" id="ARBA00023157"/>
    </source>
</evidence>
<protein>
    <recommendedName>
        <fullName evidence="10">Peptidase M43 pregnancy-associated plasma-A domain-containing protein</fullName>
    </recommendedName>
</protein>
<keyword evidence="6" id="KW-0862">Zinc</keyword>
<gene>
    <name evidence="11" type="ORF">GCM10007390_44380</name>
</gene>
<evidence type="ECO:0000256" key="1">
    <source>
        <dbReference type="ARBA" id="ARBA00008721"/>
    </source>
</evidence>
<organism evidence="11 12">
    <name type="scientific">Persicitalea jodogahamensis</name>
    <dbReference type="NCBI Taxonomy" id="402147"/>
    <lineage>
        <taxon>Bacteria</taxon>
        <taxon>Pseudomonadati</taxon>
        <taxon>Bacteroidota</taxon>
        <taxon>Cytophagia</taxon>
        <taxon>Cytophagales</taxon>
        <taxon>Spirosomataceae</taxon>
        <taxon>Persicitalea</taxon>
    </lineage>
</organism>
<dbReference type="GO" id="GO:0008237">
    <property type="term" value="F:metallopeptidase activity"/>
    <property type="evidence" value="ECO:0007669"/>
    <property type="project" value="UniProtKB-KW"/>
</dbReference>
<evidence type="ECO:0000256" key="3">
    <source>
        <dbReference type="ARBA" id="ARBA00022723"/>
    </source>
</evidence>
<dbReference type="InterPro" id="IPR008754">
    <property type="entry name" value="Peptidase_M43"/>
</dbReference>
<evidence type="ECO:0000256" key="2">
    <source>
        <dbReference type="ARBA" id="ARBA00022670"/>
    </source>
</evidence>
<dbReference type="CDD" id="cd04275">
    <property type="entry name" value="ZnMc_pappalysin_like"/>
    <property type="match status" value="1"/>
</dbReference>
<dbReference type="PANTHER" id="PTHR47466:SF1">
    <property type="entry name" value="METALLOPROTEASE MEP1 (AFU_ORTHOLOGUE AFUA_1G07730)-RELATED"/>
    <property type="match status" value="1"/>
</dbReference>
<feature type="domain" description="Peptidase M43 pregnancy-associated plasma-A" evidence="10">
    <location>
        <begin position="240"/>
        <end position="360"/>
    </location>
</feature>
<name>A0A8J3GB17_9BACT</name>
<feature type="region of interest" description="Disordered" evidence="9">
    <location>
        <begin position="39"/>
        <end position="59"/>
    </location>
</feature>
<keyword evidence="7" id="KW-0482">Metalloprotease</keyword>
<dbReference type="AlphaFoldDB" id="A0A8J3GB17"/>
<dbReference type="EMBL" id="BMXF01000005">
    <property type="protein sequence ID" value="GHB84271.1"/>
    <property type="molecule type" value="Genomic_DNA"/>
</dbReference>
<dbReference type="GO" id="GO:0006508">
    <property type="term" value="P:proteolysis"/>
    <property type="evidence" value="ECO:0007669"/>
    <property type="project" value="UniProtKB-KW"/>
</dbReference>
<keyword evidence="12" id="KW-1185">Reference proteome</keyword>
<dbReference type="GO" id="GO:0046872">
    <property type="term" value="F:metal ion binding"/>
    <property type="evidence" value="ECO:0007669"/>
    <property type="project" value="UniProtKB-KW"/>
</dbReference>
<evidence type="ECO:0000313" key="12">
    <source>
        <dbReference type="Proteomes" id="UP000598271"/>
    </source>
</evidence>
<keyword evidence="2" id="KW-0645">Protease</keyword>
<accession>A0A8J3GB17</accession>
<feature type="compositionally biased region" description="Low complexity" evidence="9">
    <location>
        <begin position="96"/>
        <end position="105"/>
    </location>
</feature>
<feature type="region of interest" description="Disordered" evidence="9">
    <location>
        <begin position="95"/>
        <end position="126"/>
    </location>
</feature>
<keyword evidence="5" id="KW-0378">Hydrolase</keyword>
<evidence type="ECO:0000256" key="6">
    <source>
        <dbReference type="ARBA" id="ARBA00022833"/>
    </source>
</evidence>
<dbReference type="SUPFAM" id="SSF55486">
    <property type="entry name" value="Metalloproteases ('zincins'), catalytic domain"/>
    <property type="match status" value="1"/>
</dbReference>
<feature type="compositionally biased region" description="Gly residues" evidence="9">
    <location>
        <begin position="106"/>
        <end position="124"/>
    </location>
</feature>
<evidence type="ECO:0000313" key="11">
    <source>
        <dbReference type="EMBL" id="GHB84271.1"/>
    </source>
</evidence>
<keyword evidence="3" id="KW-0479">Metal-binding</keyword>
<comment type="similarity">
    <text evidence="1">Belongs to the peptidase M43B family.</text>
</comment>